<reference evidence="1 2" key="1">
    <citation type="submission" date="2014-03" db="EMBL/GenBank/DDBJ databases">
        <title>Complete genome sequence of Pseudomonas stutzeri 19SMN4.</title>
        <authorList>
            <person name="Brunet-Galmes I."/>
            <person name="Nogales B."/>
            <person name="Busquets A."/>
            <person name="Pena A."/>
            <person name="Gomila M."/>
            <person name="Garcia-Valdes E."/>
            <person name="Lalucat J."/>
            <person name="Bennasar A."/>
            <person name="Bosch R."/>
        </authorList>
    </citation>
    <scope>NUCLEOTIDE SEQUENCE [LARGE SCALE GENOMIC DNA]</scope>
    <source>
        <strain evidence="1 2">19SMN4</strain>
    </source>
</reference>
<evidence type="ECO:0000313" key="2">
    <source>
        <dbReference type="Proteomes" id="UP000025238"/>
    </source>
</evidence>
<accession>A0A023WT18</accession>
<sequence>MFSLKRKGDFRLQLTRTLKQPGRHKIELYLFTPHESNLSAWTLSEEQFFFTTLTHSYGLLGMPSKDRISKADQSFVLLSPHYEIMYGSWFFQYQASMERLRQQMLTSEAVAEPVARALRLSQNFAQRLRRSNPKQSNQQRYFRQMDIYFSWHAEQFLLESMTLAGYATLDEELKQAVSEFLRQELRYRKEREYLSDFHGTPTRIWNRMALYHRLLEYPVLLRSKVTQLGAGTYKLVKAASTMLIMSLFTYFLFNARDASEKLSLTLLLGIALVYAVRDLLRDDMITAITRRLRKGKPRWKIRLLMPYTRKLLAQQRVWLDYRKLPDLPPVVREHSGKWATNEERQIICYRVLLTLDKAALEHDEIRERLTLDCEQLCAMIQASHNKLFVQAENDDSASDGSKASVQAHPIEKQHDYNLLLLHTNPDEHFPSAQRWRLRLGTKGIVQCESKKAHWPEPPELQRSAWHRLSRLWKRG</sequence>
<dbReference type="EMBL" id="CP007509">
    <property type="protein sequence ID" value="AHY43096.1"/>
    <property type="molecule type" value="Genomic_DNA"/>
</dbReference>
<gene>
    <name evidence="1" type="ORF">UIB01_11680</name>
</gene>
<protein>
    <submittedName>
        <fullName evidence="1">Uncharacterized protein</fullName>
    </submittedName>
</protein>
<dbReference type="PATRIC" id="fig|316.97.peg.2340"/>
<dbReference type="KEGG" id="pstu:UIB01_11680"/>
<evidence type="ECO:0000313" key="1">
    <source>
        <dbReference type="EMBL" id="AHY43096.1"/>
    </source>
</evidence>
<proteinExistence type="predicted"/>
<dbReference type="OrthoDB" id="6209688at2"/>
<dbReference type="Proteomes" id="UP000025238">
    <property type="component" value="Chromosome"/>
</dbReference>
<organism evidence="1 2">
    <name type="scientific">Stutzerimonas stutzeri</name>
    <name type="common">Pseudomonas stutzeri</name>
    <dbReference type="NCBI Taxonomy" id="316"/>
    <lineage>
        <taxon>Bacteria</taxon>
        <taxon>Pseudomonadati</taxon>
        <taxon>Pseudomonadota</taxon>
        <taxon>Gammaproteobacteria</taxon>
        <taxon>Pseudomonadales</taxon>
        <taxon>Pseudomonadaceae</taxon>
        <taxon>Stutzerimonas</taxon>
    </lineage>
</organism>
<dbReference type="AlphaFoldDB" id="A0A023WT18"/>
<name>A0A023WT18_STUST</name>